<dbReference type="RefSeq" id="WP_336585970.1">
    <property type="nucleotide sequence ID" value="NZ_JBBAXC010000003.1"/>
</dbReference>
<organism evidence="1 2">
    <name type="scientific">Bacillus spongiae</name>
    <dbReference type="NCBI Taxonomy" id="2683610"/>
    <lineage>
        <taxon>Bacteria</taxon>
        <taxon>Bacillati</taxon>
        <taxon>Bacillota</taxon>
        <taxon>Bacilli</taxon>
        <taxon>Bacillales</taxon>
        <taxon>Bacillaceae</taxon>
        <taxon>Bacillus</taxon>
    </lineage>
</organism>
<keyword evidence="2" id="KW-1185">Reference proteome</keyword>
<comment type="caution">
    <text evidence="1">The sequence shown here is derived from an EMBL/GenBank/DDBJ whole genome shotgun (WGS) entry which is preliminary data.</text>
</comment>
<dbReference type="Pfam" id="PF19785">
    <property type="entry name" value="UPF0738"/>
    <property type="match status" value="1"/>
</dbReference>
<dbReference type="InterPro" id="IPR020908">
    <property type="entry name" value="UPF0738"/>
</dbReference>
<sequence length="123" mass="14371">MRKTINFTEAKQENKQLRLYSSEEVDLHTLEAAEQVIVDSDKLSFVYLAEDSKEYVYLYLPQIIWKELKLALQNNLEVVVISGQTSLVLEQIHNELQYLIENIEGNSNYGDELVSKVEEMFIR</sequence>
<accession>A0ABU8HB62</accession>
<protein>
    <submittedName>
        <fullName evidence="1">Uncharacterized protein</fullName>
    </submittedName>
</protein>
<dbReference type="Proteomes" id="UP001312865">
    <property type="component" value="Unassembled WGS sequence"/>
</dbReference>
<name>A0ABU8HB62_9BACI</name>
<reference evidence="1 2" key="1">
    <citation type="journal article" date="2018" name="J. Microbiol.">
        <title>Bacillus spongiae sp. nov., isolated from sponge of Jeju Island.</title>
        <authorList>
            <person name="Lee G.E."/>
            <person name="Im W.T."/>
            <person name="Park J.S."/>
        </authorList>
    </citation>
    <scope>NUCLEOTIDE SEQUENCE [LARGE SCALE GENOMIC DNA]</scope>
    <source>
        <strain evidence="1 2">135PIL107-10</strain>
    </source>
</reference>
<gene>
    <name evidence="1" type="ORF">WAK64_05665</name>
</gene>
<evidence type="ECO:0000313" key="2">
    <source>
        <dbReference type="Proteomes" id="UP001312865"/>
    </source>
</evidence>
<proteinExistence type="predicted"/>
<dbReference type="EMBL" id="JBBAXC010000003">
    <property type="protein sequence ID" value="MEI5906543.1"/>
    <property type="molecule type" value="Genomic_DNA"/>
</dbReference>
<evidence type="ECO:0000313" key="1">
    <source>
        <dbReference type="EMBL" id="MEI5906543.1"/>
    </source>
</evidence>